<feature type="region of interest" description="Disordered" evidence="1">
    <location>
        <begin position="93"/>
        <end position="126"/>
    </location>
</feature>
<feature type="transmembrane region" description="Helical" evidence="2">
    <location>
        <begin position="12"/>
        <end position="29"/>
    </location>
</feature>
<keyword evidence="2" id="KW-0472">Membrane</keyword>
<evidence type="ECO:0000313" key="4">
    <source>
        <dbReference type="Proteomes" id="UP001210120"/>
    </source>
</evidence>
<proteinExistence type="predicted"/>
<keyword evidence="2" id="KW-0812">Transmembrane</keyword>
<dbReference type="EMBL" id="CP115156">
    <property type="protein sequence ID" value="WBL31459.1"/>
    <property type="molecule type" value="Genomic_DNA"/>
</dbReference>
<keyword evidence="2" id="KW-1133">Transmembrane helix</keyword>
<accession>A0ABY7M155</accession>
<feature type="compositionally biased region" description="Low complexity" evidence="1">
    <location>
        <begin position="103"/>
        <end position="126"/>
    </location>
</feature>
<protein>
    <submittedName>
        <fullName evidence="3">Uncharacterized protein</fullName>
    </submittedName>
</protein>
<gene>
    <name evidence="3" type="ORF">O7R10_00095</name>
</gene>
<evidence type="ECO:0000256" key="2">
    <source>
        <dbReference type="SAM" id="Phobius"/>
    </source>
</evidence>
<sequence>MILNIKKNKLFNNYFLFLFGIISFCLLQINSKNNQIFAKKNPEEDEPSTSESRIVEEALQQRNETERALLEQATKRKEELQKELNESLKRLNEVERENERLRSNFSRSINISKNKSNNNNSNNKNN</sequence>
<keyword evidence="4" id="KW-1185">Reference proteome</keyword>
<reference evidence="3" key="1">
    <citation type="submission" date="2022-12" db="EMBL/GenBank/DDBJ databases">
        <title>Genomic Characterization of Candidatus Phytoplasma sacchari in China.</title>
        <authorList>
            <person name="Zhang R.-Y."/>
        </authorList>
    </citation>
    <scope>NUCLEOTIDE SEQUENCE [LARGE SCALE GENOMIC DNA]</scope>
    <source>
        <strain evidence="3">SCWL1</strain>
    </source>
</reference>
<organism evidence="3 4">
    <name type="scientific">Candidatus Phytoplasma sacchari</name>
    <dbReference type="NCBI Taxonomy" id="2609813"/>
    <lineage>
        <taxon>Bacteria</taxon>
        <taxon>Bacillati</taxon>
        <taxon>Mycoplasmatota</taxon>
        <taxon>Mollicutes</taxon>
        <taxon>Acholeplasmatales</taxon>
        <taxon>Acholeplasmataceae</taxon>
        <taxon>Candidatus Phytoplasma</taxon>
        <taxon>16SrXI (Rice yellow dwarf group)</taxon>
    </lineage>
</organism>
<dbReference type="Proteomes" id="UP001210120">
    <property type="component" value="Chromosome"/>
</dbReference>
<evidence type="ECO:0000256" key="1">
    <source>
        <dbReference type="SAM" id="MobiDB-lite"/>
    </source>
</evidence>
<name>A0ABY7M155_9MOLU</name>
<feature type="compositionally biased region" description="Basic and acidic residues" evidence="1">
    <location>
        <begin position="93"/>
        <end position="102"/>
    </location>
</feature>
<evidence type="ECO:0000313" key="3">
    <source>
        <dbReference type="EMBL" id="WBL31459.1"/>
    </source>
</evidence>